<sequence>MCRERLFGSSGLLALAAGNPHALPNRFAHRFAKASHDSLERFAIGSPLSSARHRPFCEALSRETV</sequence>
<name>A0A4P8WN44_9EURY</name>
<protein>
    <submittedName>
        <fullName evidence="1">Uncharacterized protein</fullName>
    </submittedName>
</protein>
<dbReference type="Proteomes" id="UP000302218">
    <property type="component" value="Chromosome"/>
</dbReference>
<evidence type="ECO:0000313" key="1">
    <source>
        <dbReference type="EMBL" id="QCS43783.1"/>
    </source>
</evidence>
<accession>A0A4P8WN44</accession>
<proteinExistence type="predicted"/>
<evidence type="ECO:0000313" key="2">
    <source>
        <dbReference type="Proteomes" id="UP000302218"/>
    </source>
</evidence>
<dbReference type="GeneID" id="40266810"/>
<dbReference type="AlphaFoldDB" id="A0A4P8WN44"/>
<dbReference type="RefSeq" id="WP_138246234.1">
    <property type="nucleotide sequence ID" value="NZ_CP040330.1"/>
</dbReference>
<dbReference type="KEGG" id="nvr:FEJ81_16015"/>
<gene>
    <name evidence="1" type="ORF">FEJ81_16015</name>
</gene>
<dbReference type="EMBL" id="CP040330">
    <property type="protein sequence ID" value="QCS43783.1"/>
    <property type="molecule type" value="Genomic_DNA"/>
</dbReference>
<organism evidence="1 2">
    <name type="scientific">Natrinema versiforme</name>
    <dbReference type="NCBI Taxonomy" id="88724"/>
    <lineage>
        <taxon>Archaea</taxon>
        <taxon>Methanobacteriati</taxon>
        <taxon>Methanobacteriota</taxon>
        <taxon>Stenosarchaea group</taxon>
        <taxon>Halobacteria</taxon>
        <taxon>Halobacteriales</taxon>
        <taxon>Natrialbaceae</taxon>
        <taxon>Natrinema</taxon>
    </lineage>
</organism>
<reference evidence="2" key="1">
    <citation type="submission" date="2019-05" db="EMBL/GenBank/DDBJ databases">
        <title>Genome sequence and methylation pattern of the halophilic Archaeon Natrinema versiforme BOL5-4.</title>
        <authorList>
            <person name="DasSarma P."/>
            <person name="Anton B.P."/>
            <person name="DasSarma S.L."/>
            <person name="Martinez F.L."/>
            <person name="Guzman D."/>
            <person name="Roberts R.J."/>
            <person name="DasSarma S."/>
        </authorList>
    </citation>
    <scope>NUCLEOTIDE SEQUENCE [LARGE SCALE GENOMIC DNA]</scope>
    <source>
        <strain evidence="2">BOL5-4</strain>
    </source>
</reference>